<feature type="compositionally biased region" description="Basic and acidic residues" evidence="8">
    <location>
        <begin position="160"/>
        <end position="174"/>
    </location>
</feature>
<evidence type="ECO:0000256" key="8">
    <source>
        <dbReference type="SAM" id="MobiDB-lite"/>
    </source>
</evidence>
<dbReference type="FunFam" id="3.30.428.10:FF:000011">
    <property type="entry name" value="Fragile histidine triad"/>
    <property type="match status" value="1"/>
</dbReference>
<proteinExistence type="predicted"/>
<evidence type="ECO:0000256" key="2">
    <source>
        <dbReference type="ARBA" id="ARBA00022801"/>
    </source>
</evidence>
<feature type="active site" description="Tele-AMP-histidine intermediate" evidence="3">
    <location>
        <position position="100"/>
    </location>
</feature>
<feature type="binding site" evidence="4">
    <location>
        <position position="87"/>
    </location>
    <ligand>
        <name>substrate</name>
    </ligand>
</feature>
<keyword evidence="1 7" id="KW-0547">Nucleotide-binding</keyword>
<dbReference type="EC" id="3.6.1.29" evidence="7"/>
<dbReference type="Pfam" id="PF01230">
    <property type="entry name" value="HIT"/>
    <property type="match status" value="1"/>
</dbReference>
<dbReference type="SUPFAM" id="SSF54197">
    <property type="entry name" value="HIT-like"/>
    <property type="match status" value="1"/>
</dbReference>
<gene>
    <name evidence="10" type="ORF">EKO04_007887</name>
</gene>
<accession>A0A8H7MCF8</accession>
<dbReference type="InterPro" id="IPR011146">
    <property type="entry name" value="HIT-like"/>
</dbReference>
<feature type="compositionally biased region" description="Basic and acidic residues" evidence="8">
    <location>
        <begin position="129"/>
        <end position="142"/>
    </location>
</feature>
<feature type="binding site" evidence="4">
    <location>
        <position position="102"/>
    </location>
    <ligand>
        <name>substrate</name>
    </ligand>
</feature>
<evidence type="ECO:0000256" key="6">
    <source>
        <dbReference type="PROSITE-ProRule" id="PRU00464"/>
    </source>
</evidence>
<feature type="binding site" evidence="4">
    <location>
        <position position="31"/>
    </location>
    <ligand>
        <name>substrate</name>
    </ligand>
</feature>
<evidence type="ECO:0000256" key="3">
    <source>
        <dbReference type="PIRSR" id="PIRSR639383-1"/>
    </source>
</evidence>
<feature type="compositionally biased region" description="Polar residues" evidence="8">
    <location>
        <begin position="391"/>
        <end position="404"/>
    </location>
</feature>
<reference evidence="10" key="2">
    <citation type="submission" date="2020-09" db="EMBL/GenBank/DDBJ databases">
        <title>Reference genome assembly for Australian Ascochyta lentis isolate Al4.</title>
        <authorList>
            <person name="Lee R.C."/>
            <person name="Farfan-Caceres L.M."/>
            <person name="Debler J.W."/>
            <person name="Williams A.H."/>
            <person name="Henares B.M."/>
        </authorList>
    </citation>
    <scope>NUCLEOTIDE SEQUENCE</scope>
    <source>
        <strain evidence="10">Al4</strain>
    </source>
</reference>
<keyword evidence="2 7" id="KW-0378">Hydrolase</keyword>
<dbReference type="OrthoDB" id="680339at2759"/>
<organism evidence="10 11">
    <name type="scientific">Ascochyta lentis</name>
    <dbReference type="NCBI Taxonomy" id="205686"/>
    <lineage>
        <taxon>Eukaryota</taxon>
        <taxon>Fungi</taxon>
        <taxon>Dikarya</taxon>
        <taxon>Ascomycota</taxon>
        <taxon>Pezizomycotina</taxon>
        <taxon>Dothideomycetes</taxon>
        <taxon>Pleosporomycetidae</taxon>
        <taxon>Pleosporales</taxon>
        <taxon>Pleosporineae</taxon>
        <taxon>Didymellaceae</taxon>
        <taxon>Ascochyta</taxon>
    </lineage>
</organism>
<dbReference type="InterPro" id="IPR051884">
    <property type="entry name" value="Bis(5'-adenosyl)-TPase_reg"/>
</dbReference>
<feature type="site" description="Important for induction of apoptosis" evidence="5">
    <location>
        <position position="121"/>
    </location>
</feature>
<dbReference type="AlphaFoldDB" id="A0A8H7MCF8"/>
<evidence type="ECO:0000259" key="9">
    <source>
        <dbReference type="PROSITE" id="PS51084"/>
    </source>
</evidence>
<dbReference type="PROSITE" id="PS51084">
    <property type="entry name" value="HIT_2"/>
    <property type="match status" value="1"/>
</dbReference>
<dbReference type="PANTHER" id="PTHR46243:SF1">
    <property type="entry name" value="BIS(5'-ADENOSYL)-TRIPHOSPHATASE"/>
    <property type="match status" value="1"/>
</dbReference>
<feature type="compositionally biased region" description="Basic and acidic residues" evidence="8">
    <location>
        <begin position="336"/>
        <end position="346"/>
    </location>
</feature>
<evidence type="ECO:0000256" key="1">
    <source>
        <dbReference type="ARBA" id="ARBA00022741"/>
    </source>
</evidence>
<dbReference type="GO" id="GO:0000166">
    <property type="term" value="F:nucleotide binding"/>
    <property type="evidence" value="ECO:0007669"/>
    <property type="project" value="UniProtKB-KW"/>
</dbReference>
<dbReference type="InterPro" id="IPR039383">
    <property type="entry name" value="FHIT"/>
</dbReference>
<name>A0A8H7MCF8_9PLEO</name>
<feature type="region of interest" description="Disordered" evidence="8">
    <location>
        <begin position="129"/>
        <end position="174"/>
    </location>
</feature>
<evidence type="ECO:0000313" key="10">
    <source>
        <dbReference type="EMBL" id="KAF9694146.1"/>
    </source>
</evidence>
<feature type="region of interest" description="Disordered" evidence="8">
    <location>
        <begin position="336"/>
        <end position="404"/>
    </location>
</feature>
<dbReference type="Gene3D" id="3.30.428.10">
    <property type="entry name" value="HIT-like"/>
    <property type="match status" value="1"/>
</dbReference>
<comment type="caution">
    <text evidence="10">The sequence shown here is derived from an EMBL/GenBank/DDBJ whole genome shotgun (WGS) entry which is preliminary data.</text>
</comment>
<dbReference type="InterPro" id="IPR036265">
    <property type="entry name" value="HIT-like_sf"/>
</dbReference>
<dbReference type="Proteomes" id="UP000651452">
    <property type="component" value="Unassembled WGS sequence"/>
</dbReference>
<feature type="domain" description="HIT" evidence="9">
    <location>
        <begin position="6"/>
        <end position="113"/>
    </location>
</feature>
<evidence type="ECO:0000256" key="7">
    <source>
        <dbReference type="RuleBase" id="RU366076"/>
    </source>
</evidence>
<reference evidence="10" key="1">
    <citation type="submission" date="2018-12" db="EMBL/GenBank/DDBJ databases">
        <authorList>
            <person name="Syme R.A."/>
            <person name="Farfan-Caceres L."/>
            <person name="Lichtenzveig J."/>
        </authorList>
    </citation>
    <scope>NUCLEOTIDE SEQUENCE</scope>
    <source>
        <strain evidence="10">Al4</strain>
    </source>
</reference>
<comment type="cofactor">
    <cofactor evidence="7">
        <name>Mn(2+)</name>
        <dbReference type="ChEBI" id="CHEBI:29035"/>
    </cofactor>
</comment>
<dbReference type="GO" id="GO:0047710">
    <property type="term" value="F:bis(5'-adenosyl)-triphosphatase activity"/>
    <property type="evidence" value="ECO:0007669"/>
    <property type="project" value="UniProtKB-UniRule"/>
</dbReference>
<dbReference type="EMBL" id="RZGK01000014">
    <property type="protein sequence ID" value="KAF9694146.1"/>
    <property type="molecule type" value="Genomic_DNA"/>
</dbReference>
<evidence type="ECO:0000256" key="5">
    <source>
        <dbReference type="PIRSR" id="PIRSR639383-3"/>
    </source>
</evidence>
<evidence type="ECO:0000256" key="4">
    <source>
        <dbReference type="PIRSR" id="PIRSR639383-2"/>
    </source>
</evidence>
<comment type="catalytic activity">
    <reaction evidence="7">
        <text>P(1),P(3)-bis(5'-adenosyl) triphosphate + H2O = AMP + ADP + 2 H(+)</text>
        <dbReference type="Rhea" id="RHEA:13893"/>
        <dbReference type="ChEBI" id="CHEBI:15377"/>
        <dbReference type="ChEBI" id="CHEBI:15378"/>
        <dbReference type="ChEBI" id="CHEBI:58529"/>
        <dbReference type="ChEBI" id="CHEBI:456215"/>
        <dbReference type="ChEBI" id="CHEBI:456216"/>
        <dbReference type="EC" id="3.6.1.29"/>
    </reaction>
</comment>
<protein>
    <recommendedName>
        <fullName evidence="7">Bis(5'-adenosyl)-triphosphatase</fullName>
        <ecNumber evidence="7">3.6.1.29</ecNumber>
    </recommendedName>
</protein>
<dbReference type="CDD" id="cd01275">
    <property type="entry name" value="FHIT"/>
    <property type="match status" value="1"/>
</dbReference>
<dbReference type="PANTHER" id="PTHR46243">
    <property type="entry name" value="BIS(5'-ADENOSYL)-TRIPHOSPHATASE"/>
    <property type="match status" value="1"/>
</dbReference>
<feature type="short sequence motif" description="Histidine triad motif" evidence="6">
    <location>
        <begin position="98"/>
        <end position="102"/>
    </location>
</feature>
<sequence>MSITKDVVRFGTFVVTSQVFHLTRLSFAIVNLKPLLPGHVLVSPRRVVPRFNDLSAAEVQDLFLTVQRVSRMVERVFAASSLNIAIQDGVDAGQSVPHVHAHIIPRRKDDLEHKGGTDAIYEMMESKEAHLGNQMRDKEKTAQAELVEDEKRGSFPAVDNDSRKPRSDEEMQREAEWLAEEMAKDEQAFLDFAFTYVVLLARYGYAPQHQTRSQPPALTTDLLTSAVLTTATNAAISLRATGDMSTTSNSISGISPFEKLPPELKRQILGYVIPQNMSFSFAQCPSRYALSCRPSWRVDAREKPSVEVAVPVSEKQSKDGGHPGLGRGAYRSLVRTSKDLSRESRGVPHNAQNTKRTEDAPSLDCGEFAQHNDIDLPAPMASFFQKHNSRWSRQSLDSTSKNSD</sequence>
<keyword evidence="11" id="KW-1185">Reference proteome</keyword>
<feature type="region of interest" description="Disordered" evidence="8">
    <location>
        <begin position="312"/>
        <end position="331"/>
    </location>
</feature>
<feature type="binding site" evidence="4">
    <location>
        <begin position="93"/>
        <end position="96"/>
    </location>
    <ligand>
        <name>substrate</name>
    </ligand>
</feature>
<evidence type="ECO:0000313" key="11">
    <source>
        <dbReference type="Proteomes" id="UP000651452"/>
    </source>
</evidence>